<reference evidence="1" key="1">
    <citation type="journal article" date="2014" name="Front. Microbiol.">
        <title>High frequency of phylogenetically diverse reductive dehalogenase-homologous genes in deep subseafloor sedimentary metagenomes.</title>
        <authorList>
            <person name="Kawai M."/>
            <person name="Futagami T."/>
            <person name="Toyoda A."/>
            <person name="Takaki Y."/>
            <person name="Nishi S."/>
            <person name="Hori S."/>
            <person name="Arai W."/>
            <person name="Tsubouchi T."/>
            <person name="Morono Y."/>
            <person name="Uchiyama I."/>
            <person name="Ito T."/>
            <person name="Fujiyama A."/>
            <person name="Inagaki F."/>
            <person name="Takami H."/>
        </authorList>
    </citation>
    <scope>NUCLEOTIDE SEQUENCE</scope>
    <source>
        <strain evidence="1">Expedition CK06-06</strain>
    </source>
</reference>
<sequence>MDQKNQNENYRVIYKKLKQKEQLEKRKENYVLLSM</sequence>
<comment type="caution">
    <text evidence="1">The sequence shown here is derived from an EMBL/GenBank/DDBJ whole genome shotgun (WGS) entry which is preliminary data.</text>
</comment>
<organism evidence="1">
    <name type="scientific">marine sediment metagenome</name>
    <dbReference type="NCBI Taxonomy" id="412755"/>
    <lineage>
        <taxon>unclassified sequences</taxon>
        <taxon>metagenomes</taxon>
        <taxon>ecological metagenomes</taxon>
    </lineage>
</organism>
<dbReference type="AlphaFoldDB" id="X0TH56"/>
<feature type="non-terminal residue" evidence="1">
    <location>
        <position position="35"/>
    </location>
</feature>
<accession>X0TH56</accession>
<dbReference type="EMBL" id="BARS01010347">
    <property type="protein sequence ID" value="GAF92559.1"/>
    <property type="molecule type" value="Genomic_DNA"/>
</dbReference>
<gene>
    <name evidence="1" type="ORF">S01H1_19208</name>
</gene>
<name>X0TH56_9ZZZZ</name>
<proteinExistence type="predicted"/>
<evidence type="ECO:0000313" key="1">
    <source>
        <dbReference type="EMBL" id="GAF92559.1"/>
    </source>
</evidence>
<protein>
    <submittedName>
        <fullName evidence="1">Uncharacterized protein</fullName>
    </submittedName>
</protein>